<keyword evidence="3 8" id="KW-0808">Transferase</keyword>
<dbReference type="SUPFAM" id="SSF56399">
    <property type="entry name" value="ADP-ribosylation"/>
    <property type="match status" value="1"/>
</dbReference>
<evidence type="ECO:0000256" key="8">
    <source>
        <dbReference type="RuleBase" id="RU361228"/>
    </source>
</evidence>
<evidence type="ECO:0000313" key="11">
    <source>
        <dbReference type="Proteomes" id="UP000663844"/>
    </source>
</evidence>
<name>A0A819RS11_9BILA</name>
<keyword evidence="2 8" id="KW-0328">Glycosyltransferase</keyword>
<dbReference type="GO" id="GO:0106274">
    <property type="term" value="F:NAD+-protein-arginine ADP-ribosyltransferase activity"/>
    <property type="evidence" value="ECO:0007669"/>
    <property type="project" value="UniProtKB-EC"/>
</dbReference>
<dbReference type="PROSITE" id="PS51996">
    <property type="entry name" value="TR_MART"/>
    <property type="match status" value="1"/>
</dbReference>
<dbReference type="InterPro" id="IPR019734">
    <property type="entry name" value="TPR_rpt"/>
</dbReference>
<dbReference type="Pfam" id="PF01129">
    <property type="entry name" value="ART"/>
    <property type="match status" value="1"/>
</dbReference>
<keyword evidence="8" id="KW-0520">NAD</keyword>
<reference evidence="10" key="1">
    <citation type="submission" date="2021-02" db="EMBL/GenBank/DDBJ databases">
        <authorList>
            <person name="Nowell W R."/>
        </authorList>
    </citation>
    <scope>NUCLEOTIDE SEQUENCE</scope>
</reference>
<dbReference type="AlphaFoldDB" id="A0A819RS11"/>
<keyword evidence="4" id="KW-0548">Nucleotidyltransferase</keyword>
<evidence type="ECO:0000313" key="9">
    <source>
        <dbReference type="EMBL" id="CAF1367467.1"/>
    </source>
</evidence>
<evidence type="ECO:0000256" key="2">
    <source>
        <dbReference type="ARBA" id="ARBA00022676"/>
    </source>
</evidence>
<keyword evidence="5" id="KW-0677">Repeat</keyword>
<organism evidence="10 11">
    <name type="scientific">Adineta steineri</name>
    <dbReference type="NCBI Taxonomy" id="433720"/>
    <lineage>
        <taxon>Eukaryota</taxon>
        <taxon>Metazoa</taxon>
        <taxon>Spiralia</taxon>
        <taxon>Gnathifera</taxon>
        <taxon>Rotifera</taxon>
        <taxon>Eurotatoria</taxon>
        <taxon>Bdelloidea</taxon>
        <taxon>Adinetida</taxon>
        <taxon>Adinetidae</taxon>
        <taxon>Adineta</taxon>
    </lineage>
</organism>
<dbReference type="PANTHER" id="PTHR45641:SF19">
    <property type="entry name" value="NEPHROCYSTIN-3"/>
    <property type="match status" value="1"/>
</dbReference>
<evidence type="ECO:0000256" key="7">
    <source>
        <dbReference type="ARBA" id="ARBA00047597"/>
    </source>
</evidence>
<evidence type="ECO:0000256" key="3">
    <source>
        <dbReference type="ARBA" id="ARBA00022679"/>
    </source>
</evidence>
<comment type="catalytic activity">
    <reaction evidence="7 8">
        <text>L-arginyl-[protein] + NAD(+) = N(omega)-(ADP-D-ribosyl)-L-arginyl-[protein] + nicotinamide + H(+)</text>
        <dbReference type="Rhea" id="RHEA:19149"/>
        <dbReference type="Rhea" id="RHEA-COMP:10532"/>
        <dbReference type="Rhea" id="RHEA-COMP:15087"/>
        <dbReference type="ChEBI" id="CHEBI:15378"/>
        <dbReference type="ChEBI" id="CHEBI:17154"/>
        <dbReference type="ChEBI" id="CHEBI:29965"/>
        <dbReference type="ChEBI" id="CHEBI:57540"/>
        <dbReference type="ChEBI" id="CHEBI:142554"/>
        <dbReference type="EC" id="2.4.2.31"/>
    </reaction>
</comment>
<dbReference type="InterPro" id="IPR000768">
    <property type="entry name" value="ART"/>
</dbReference>
<dbReference type="Proteomes" id="UP000663845">
    <property type="component" value="Unassembled WGS sequence"/>
</dbReference>
<dbReference type="SMART" id="SM00028">
    <property type="entry name" value="TPR"/>
    <property type="match status" value="5"/>
</dbReference>
<accession>A0A819RS11</accession>
<sequence>MNDRRIGYFTNITNLIQQIQSDTRFSISQEPFLFSFYNRNQKTIRDLNKEAASFMWTHMLIDVLKQIPKDKKAMEEMLLMCQECYRDNPVQLNLIEQFRRTYESHHAIRWYTKDCFLYRLLNKALRTEDTDALYIFRAFIIDLCTQLEEEKRLCLCSSPTFTVYRGQMMFDWELKKLIDNIGHLVSANAFFSASLNENVGEVFAGHGEFTDSHEKSVILQIEVKTQLRHTIAVSIAHLSEMPAENEVLFSLSSVFKVLNVCEESDNNRWRVYLQTTDEGREVVDEYKHVSLTDDECPTSEIVFGRLLMNMGQCAQAVNYFTSLASRLDAAHAHDVALRAAINCGQCECLYHMGKYEEARQCSEKGLALFDNLGMSSTNILYLRCRYYLANASLLTNKIQEAAYILEETLREQQYRLNENHVHIADTLRAIGLMIGLESGFDKSLKVRQEALRIYEKALPENHPKRISALVSLAGSYEATGEFRLALDYLYQALHMQERYLLDEHSSRAVTLRSLAVVHEALDERDVAFDYYIRAYSIWMLLYPNGHRYTAFCLNKIGGIYCDGKQFSEALQCQIQALEMRTKLSNNDTSQPYTSLGRTYLNMGDNIKAIETLHLACDYWKAKSSNPSNKYLNGIESILATAYSHNGEYNKAQEIFDRVYFSQKNANPEGNPDIGYTLHHMASNLMRMGEYNHAIECYQKSLDILLNYFSENHREVIMVREKMATVETLMRKVQQD</sequence>
<keyword evidence="8" id="KW-0521">NADP</keyword>
<comment type="caution">
    <text evidence="10">The sequence shown here is derived from an EMBL/GenBank/DDBJ whole genome shotgun (WGS) entry which is preliminary data.</text>
</comment>
<keyword evidence="6" id="KW-0802">TPR repeat</keyword>
<dbReference type="GO" id="GO:0016779">
    <property type="term" value="F:nucleotidyltransferase activity"/>
    <property type="evidence" value="ECO:0007669"/>
    <property type="project" value="UniProtKB-KW"/>
</dbReference>
<protein>
    <recommendedName>
        <fullName evidence="8">NAD(P)(+)--arginine ADP-ribosyltransferase</fullName>
        <ecNumber evidence="8">2.4.2.31</ecNumber>
    </recommendedName>
    <alternativeName>
        <fullName evidence="8">Mono(ADP-ribosyl)transferase</fullName>
    </alternativeName>
</protein>
<evidence type="ECO:0000256" key="6">
    <source>
        <dbReference type="ARBA" id="ARBA00022803"/>
    </source>
</evidence>
<evidence type="ECO:0000256" key="5">
    <source>
        <dbReference type="ARBA" id="ARBA00022737"/>
    </source>
</evidence>
<dbReference type="SUPFAM" id="SSF48452">
    <property type="entry name" value="TPR-like"/>
    <property type="match status" value="3"/>
</dbReference>
<gene>
    <name evidence="9" type="ORF">JYZ213_LOCUS35933</name>
    <name evidence="10" type="ORF">OXD698_LOCUS32621</name>
</gene>
<evidence type="ECO:0000313" key="10">
    <source>
        <dbReference type="EMBL" id="CAF4052457.1"/>
    </source>
</evidence>
<dbReference type="Pfam" id="PF13374">
    <property type="entry name" value="TPR_10"/>
    <property type="match status" value="1"/>
</dbReference>
<proteinExistence type="inferred from homology"/>
<dbReference type="Gene3D" id="1.25.40.10">
    <property type="entry name" value="Tetratricopeptide repeat domain"/>
    <property type="match status" value="3"/>
</dbReference>
<dbReference type="InterPro" id="IPR011990">
    <property type="entry name" value="TPR-like_helical_dom_sf"/>
</dbReference>
<dbReference type="PANTHER" id="PTHR45641">
    <property type="entry name" value="TETRATRICOPEPTIDE REPEAT PROTEIN (AFU_ORTHOLOGUE AFUA_6G03870)"/>
    <property type="match status" value="1"/>
</dbReference>
<dbReference type="Proteomes" id="UP000663844">
    <property type="component" value="Unassembled WGS sequence"/>
</dbReference>
<comment type="similarity">
    <text evidence="1 8">Belongs to the Arg-specific ADP-ribosyltransferase family.</text>
</comment>
<dbReference type="EMBL" id="CAJNOG010000834">
    <property type="protein sequence ID" value="CAF1367467.1"/>
    <property type="molecule type" value="Genomic_DNA"/>
</dbReference>
<evidence type="ECO:0000256" key="4">
    <source>
        <dbReference type="ARBA" id="ARBA00022695"/>
    </source>
</evidence>
<dbReference type="Gene3D" id="3.90.176.10">
    <property type="entry name" value="Toxin ADP-ribosyltransferase, Chain A, domain 1"/>
    <property type="match status" value="1"/>
</dbReference>
<dbReference type="EC" id="2.4.2.31" evidence="8"/>
<evidence type="ECO:0000256" key="1">
    <source>
        <dbReference type="ARBA" id="ARBA00009558"/>
    </source>
</evidence>
<dbReference type="EMBL" id="CAJOAZ010004291">
    <property type="protein sequence ID" value="CAF4052457.1"/>
    <property type="molecule type" value="Genomic_DNA"/>
</dbReference>
<dbReference type="Pfam" id="PF13424">
    <property type="entry name" value="TPR_12"/>
    <property type="match status" value="2"/>
</dbReference>